<dbReference type="Proteomes" id="UP001152320">
    <property type="component" value="Chromosome 9"/>
</dbReference>
<comment type="similarity">
    <text evidence="2">Belongs to the glycosyltransferase 28 family.</text>
</comment>
<comment type="caution">
    <text evidence="9">The sequence shown here is derived from an EMBL/GenBank/DDBJ whole genome shotgun (WGS) entry which is preliminary data.</text>
</comment>
<dbReference type="GO" id="GO:0004577">
    <property type="term" value="F:N-acetylglucosaminyldiphosphodolichol N-acetylglucosaminyltransferase activity"/>
    <property type="evidence" value="ECO:0007669"/>
    <property type="project" value="UniProtKB-EC"/>
</dbReference>
<dbReference type="SUPFAM" id="SSF53756">
    <property type="entry name" value="UDP-Glycosyltransferase/glycogen phosphorylase"/>
    <property type="match status" value="1"/>
</dbReference>
<dbReference type="OrthoDB" id="20273at2759"/>
<evidence type="ECO:0000256" key="1">
    <source>
        <dbReference type="ARBA" id="ARBA00004240"/>
    </source>
</evidence>
<gene>
    <name evidence="9" type="ORF">HOLleu_20762</name>
</gene>
<keyword evidence="7" id="KW-0256">Endoplasmic reticulum</keyword>
<evidence type="ECO:0000259" key="8">
    <source>
        <dbReference type="Pfam" id="PF04101"/>
    </source>
</evidence>
<comment type="subcellular location">
    <subcellularLocation>
        <location evidence="1">Endoplasmic reticulum</location>
    </subcellularLocation>
</comment>
<dbReference type="PANTHER" id="PTHR12867">
    <property type="entry name" value="GLYCOSYL TRANSFERASE-RELATED"/>
    <property type="match status" value="1"/>
</dbReference>
<evidence type="ECO:0000256" key="5">
    <source>
        <dbReference type="ARBA" id="ARBA00022676"/>
    </source>
</evidence>
<keyword evidence="6 9" id="KW-0808">Transferase</keyword>
<feature type="domain" description="Glycosyl transferase family 28 C-terminal" evidence="8">
    <location>
        <begin position="4"/>
        <end position="151"/>
    </location>
</feature>
<reference evidence="9" key="1">
    <citation type="submission" date="2021-10" db="EMBL/GenBank/DDBJ databases">
        <title>Tropical sea cucumber genome reveals ecological adaptation and Cuvierian tubules defense mechanism.</title>
        <authorList>
            <person name="Chen T."/>
        </authorList>
    </citation>
    <scope>NUCLEOTIDE SEQUENCE</scope>
    <source>
        <strain evidence="9">Nanhai2018</strain>
        <tissue evidence="9">Muscle</tissue>
    </source>
</reference>
<accession>A0A9Q1C085</accession>
<dbReference type="GO" id="GO:0005783">
    <property type="term" value="C:endoplasmic reticulum"/>
    <property type="evidence" value="ECO:0007669"/>
    <property type="project" value="UniProtKB-SubCell"/>
</dbReference>
<organism evidence="9 10">
    <name type="scientific">Holothuria leucospilota</name>
    <name type="common">Black long sea cucumber</name>
    <name type="synonym">Mertensiothuria leucospilota</name>
    <dbReference type="NCBI Taxonomy" id="206669"/>
    <lineage>
        <taxon>Eukaryota</taxon>
        <taxon>Metazoa</taxon>
        <taxon>Echinodermata</taxon>
        <taxon>Eleutherozoa</taxon>
        <taxon>Echinozoa</taxon>
        <taxon>Holothuroidea</taxon>
        <taxon>Aspidochirotacea</taxon>
        <taxon>Aspidochirotida</taxon>
        <taxon>Holothuriidae</taxon>
        <taxon>Holothuria</taxon>
    </lineage>
</organism>
<dbReference type="Pfam" id="PF04101">
    <property type="entry name" value="Glyco_tran_28_C"/>
    <property type="match status" value="1"/>
</dbReference>
<keyword evidence="10" id="KW-1185">Reference proteome</keyword>
<dbReference type="InterPro" id="IPR007235">
    <property type="entry name" value="Glyco_trans_28_C"/>
</dbReference>
<dbReference type="GO" id="GO:0006488">
    <property type="term" value="P:dolichol-linked oligosaccharide biosynthetic process"/>
    <property type="evidence" value="ECO:0007669"/>
    <property type="project" value="InterPro"/>
</dbReference>
<keyword evidence="5" id="KW-0328">Glycosyltransferase</keyword>
<protein>
    <recommendedName>
        <fullName evidence="4">UDP-N-acetylglucosamine transferase subunit ALG13</fullName>
        <ecNumber evidence="3">2.4.1.141</ecNumber>
    </recommendedName>
</protein>
<dbReference type="PANTHER" id="PTHR12867:SF6">
    <property type="entry name" value="N-ACETYLGLUCOSAMINYLDIPHOSPHODOLICHOL N-ACETYLGLUCOSAMINYLTRANSFERASE"/>
    <property type="match status" value="1"/>
</dbReference>
<evidence type="ECO:0000256" key="4">
    <source>
        <dbReference type="ARBA" id="ARBA00017468"/>
    </source>
</evidence>
<dbReference type="Gene3D" id="3.40.50.2000">
    <property type="entry name" value="Glycogen Phosphorylase B"/>
    <property type="match status" value="1"/>
</dbReference>
<evidence type="ECO:0000256" key="6">
    <source>
        <dbReference type="ARBA" id="ARBA00022679"/>
    </source>
</evidence>
<evidence type="ECO:0000313" key="9">
    <source>
        <dbReference type="EMBL" id="KAJ8036708.1"/>
    </source>
</evidence>
<evidence type="ECO:0000256" key="3">
    <source>
        <dbReference type="ARBA" id="ARBA00012614"/>
    </source>
</evidence>
<evidence type="ECO:0000256" key="7">
    <source>
        <dbReference type="ARBA" id="ARBA00022824"/>
    </source>
</evidence>
<evidence type="ECO:0000256" key="2">
    <source>
        <dbReference type="ARBA" id="ARBA00006962"/>
    </source>
</evidence>
<sequence length="165" mass="18330">MGKTVFVTVGTTSFDALTEKVSSKTICEKLQKLGYTSVSLQIGRGEYEPEPVKTPDFELSFFRYKDSISKDIQSADLVISHAGAGSVLETMEANKPMIVVINELLMGNHQIELAYQLYKDGHLLYATPSTLGDLLDNLDISKLKPFPRGEPEKFATFLDETVGYR</sequence>
<dbReference type="EC" id="2.4.1.141" evidence="3"/>
<dbReference type="EMBL" id="JAIZAY010000009">
    <property type="protein sequence ID" value="KAJ8036708.1"/>
    <property type="molecule type" value="Genomic_DNA"/>
</dbReference>
<proteinExistence type="inferred from homology"/>
<dbReference type="InterPro" id="IPR039042">
    <property type="entry name" value="Alg13-like"/>
</dbReference>
<dbReference type="AlphaFoldDB" id="A0A9Q1C085"/>
<evidence type="ECO:0000313" key="10">
    <source>
        <dbReference type="Proteomes" id="UP001152320"/>
    </source>
</evidence>
<name>A0A9Q1C085_HOLLE</name>